<evidence type="ECO:0000313" key="2">
    <source>
        <dbReference type="EMBL" id="ADL03385.1"/>
    </source>
</evidence>
<dbReference type="PaxDb" id="610130-Closa_0760"/>
<dbReference type="AlphaFoldDB" id="D9R5H9"/>
<sequence length="126" mass="13724">MNKEKMILNDGTTINLETGSSLTELTTVFTDWTAAASIMPKLTEENLSKVEVQNGEGLNRGNYTDLVLQPGSWKEKADGLYITISLREKTEIEKRLDAVESGQQTQDGAISDLGETVGKMAEGSVQ</sequence>
<dbReference type="eggNOG" id="ENOG5033MU2">
    <property type="taxonomic scope" value="Bacteria"/>
</dbReference>
<dbReference type="OrthoDB" id="2053071at2"/>
<organism evidence="2 3">
    <name type="scientific">Lacrimispora saccharolytica (strain ATCC 35040 / DSM 2544 / NRCC 2533 / WM1)</name>
    <name type="common">Clostridium saccharolyticum</name>
    <dbReference type="NCBI Taxonomy" id="610130"/>
    <lineage>
        <taxon>Bacteria</taxon>
        <taxon>Bacillati</taxon>
        <taxon>Bacillota</taxon>
        <taxon>Clostridia</taxon>
        <taxon>Lachnospirales</taxon>
        <taxon>Lachnospiraceae</taxon>
        <taxon>Lacrimispora</taxon>
    </lineage>
</organism>
<dbReference type="HOGENOM" id="CLU_155090_0_0_9"/>
<accession>D9R5H9</accession>
<dbReference type="Proteomes" id="UP000001662">
    <property type="component" value="Chromosome"/>
</dbReference>
<dbReference type="RefSeq" id="WP_013271480.1">
    <property type="nucleotide sequence ID" value="NC_014376.1"/>
</dbReference>
<dbReference type="STRING" id="610130.Closa_0760"/>
<feature type="region of interest" description="Disordered" evidence="1">
    <location>
        <begin position="98"/>
        <end position="126"/>
    </location>
</feature>
<protein>
    <submittedName>
        <fullName evidence="2">Uncharacterized protein</fullName>
    </submittedName>
</protein>
<proteinExistence type="predicted"/>
<evidence type="ECO:0000256" key="1">
    <source>
        <dbReference type="SAM" id="MobiDB-lite"/>
    </source>
</evidence>
<name>D9R5H9_LACSW</name>
<keyword evidence="3" id="KW-1185">Reference proteome</keyword>
<dbReference type="EMBL" id="CP002109">
    <property type="protein sequence ID" value="ADL03385.1"/>
    <property type="molecule type" value="Genomic_DNA"/>
</dbReference>
<evidence type="ECO:0000313" key="3">
    <source>
        <dbReference type="Proteomes" id="UP000001662"/>
    </source>
</evidence>
<gene>
    <name evidence="2" type="ordered locus">Closa_0760</name>
</gene>
<dbReference type="KEGG" id="csh:Closa_0760"/>
<reference evidence="2" key="1">
    <citation type="submission" date="2010-07" db="EMBL/GenBank/DDBJ databases">
        <title>Complete sequence of Clostridium saccharolyticum WM1.</title>
        <authorList>
            <consortium name="US DOE Joint Genome Institute"/>
            <person name="Lucas S."/>
            <person name="Copeland A."/>
            <person name="Lapidus A."/>
            <person name="Cheng J.-F."/>
            <person name="Bruce D."/>
            <person name="Goodwin L."/>
            <person name="Pitluck S."/>
            <person name="Chertkov O."/>
            <person name="Detter J.C."/>
            <person name="Han C."/>
            <person name="Tapia R."/>
            <person name="Land M."/>
            <person name="Hauser L."/>
            <person name="Chang Y.-J."/>
            <person name="Jeffries C."/>
            <person name="Kyrpides N."/>
            <person name="Ivanova N."/>
            <person name="Mikhailova N."/>
            <person name="Mouttaki H."/>
            <person name="Lin L."/>
            <person name="Zhou J."/>
            <person name="Hemme C.L."/>
            <person name="Woyke T."/>
        </authorList>
    </citation>
    <scope>NUCLEOTIDE SEQUENCE [LARGE SCALE GENOMIC DNA]</scope>
    <source>
        <strain evidence="2">WM1</strain>
    </source>
</reference>